<accession>A0ABD0J655</accession>
<organism evidence="1 2">
    <name type="scientific">Batillaria attramentaria</name>
    <dbReference type="NCBI Taxonomy" id="370345"/>
    <lineage>
        <taxon>Eukaryota</taxon>
        <taxon>Metazoa</taxon>
        <taxon>Spiralia</taxon>
        <taxon>Lophotrochozoa</taxon>
        <taxon>Mollusca</taxon>
        <taxon>Gastropoda</taxon>
        <taxon>Caenogastropoda</taxon>
        <taxon>Sorbeoconcha</taxon>
        <taxon>Cerithioidea</taxon>
        <taxon>Batillariidae</taxon>
        <taxon>Batillaria</taxon>
    </lineage>
</organism>
<gene>
    <name evidence="1" type="ORF">BaRGS_00038383</name>
</gene>
<keyword evidence="2" id="KW-1185">Reference proteome</keyword>
<evidence type="ECO:0008006" key="3">
    <source>
        <dbReference type="Google" id="ProtNLM"/>
    </source>
</evidence>
<evidence type="ECO:0000313" key="2">
    <source>
        <dbReference type="Proteomes" id="UP001519460"/>
    </source>
</evidence>
<dbReference type="EMBL" id="JACVVK020000616">
    <property type="protein sequence ID" value="KAK7462589.1"/>
    <property type="molecule type" value="Genomic_DNA"/>
</dbReference>
<protein>
    <recommendedName>
        <fullName evidence="3">ZP domain-containing protein</fullName>
    </recommendedName>
</protein>
<evidence type="ECO:0000313" key="1">
    <source>
        <dbReference type="EMBL" id="KAK7462589.1"/>
    </source>
</evidence>
<sequence>MKASWPQTVELKGDMCLKAGMHFSSSTLSANSCRHNAVTDSVPAESDSVKMTVLFRRHVRQVPRDGDDTSPIPSSSILHSSTSFYLSIDNTTCGVTRTNNTRVEKLCGQGWGNKHQLLTDGNQFTPGQTDTVSMCRH</sequence>
<name>A0ABD0J655_9CAEN</name>
<proteinExistence type="predicted"/>
<reference evidence="1 2" key="1">
    <citation type="journal article" date="2023" name="Sci. Data">
        <title>Genome assembly of the Korean intertidal mud-creeper Batillaria attramentaria.</title>
        <authorList>
            <person name="Patra A.K."/>
            <person name="Ho P.T."/>
            <person name="Jun S."/>
            <person name="Lee S.J."/>
            <person name="Kim Y."/>
            <person name="Won Y.J."/>
        </authorList>
    </citation>
    <scope>NUCLEOTIDE SEQUENCE [LARGE SCALE GENOMIC DNA]</scope>
    <source>
        <strain evidence="1">Wonlab-2016</strain>
    </source>
</reference>
<dbReference type="Proteomes" id="UP001519460">
    <property type="component" value="Unassembled WGS sequence"/>
</dbReference>
<comment type="caution">
    <text evidence="1">The sequence shown here is derived from an EMBL/GenBank/DDBJ whole genome shotgun (WGS) entry which is preliminary data.</text>
</comment>
<dbReference type="AlphaFoldDB" id="A0ABD0J655"/>